<name>A0ACB8T6L8_9AGAM</name>
<keyword evidence="2" id="KW-1185">Reference proteome</keyword>
<proteinExistence type="predicted"/>
<reference evidence="1" key="1">
    <citation type="submission" date="2021-03" db="EMBL/GenBank/DDBJ databases">
        <authorList>
            <consortium name="DOE Joint Genome Institute"/>
            <person name="Ahrendt S."/>
            <person name="Looney B.P."/>
            <person name="Miyauchi S."/>
            <person name="Morin E."/>
            <person name="Drula E."/>
            <person name="Courty P.E."/>
            <person name="Chicoki N."/>
            <person name="Fauchery L."/>
            <person name="Kohler A."/>
            <person name="Kuo A."/>
            <person name="Labutti K."/>
            <person name="Pangilinan J."/>
            <person name="Lipzen A."/>
            <person name="Riley R."/>
            <person name="Andreopoulos W."/>
            <person name="He G."/>
            <person name="Johnson J."/>
            <person name="Barry K.W."/>
            <person name="Grigoriev I.V."/>
            <person name="Nagy L."/>
            <person name="Hibbett D."/>
            <person name="Henrissat B."/>
            <person name="Matheny P.B."/>
            <person name="Labbe J."/>
            <person name="Martin F."/>
        </authorList>
    </citation>
    <scope>NUCLEOTIDE SEQUENCE</scope>
    <source>
        <strain evidence="1">HHB10654</strain>
    </source>
</reference>
<gene>
    <name evidence="1" type="ORF">BV25DRAFT_356278</name>
</gene>
<accession>A0ACB8T6L8</accession>
<organism evidence="1 2">
    <name type="scientific">Artomyces pyxidatus</name>
    <dbReference type="NCBI Taxonomy" id="48021"/>
    <lineage>
        <taxon>Eukaryota</taxon>
        <taxon>Fungi</taxon>
        <taxon>Dikarya</taxon>
        <taxon>Basidiomycota</taxon>
        <taxon>Agaricomycotina</taxon>
        <taxon>Agaricomycetes</taxon>
        <taxon>Russulales</taxon>
        <taxon>Auriscalpiaceae</taxon>
        <taxon>Artomyces</taxon>
    </lineage>
</organism>
<dbReference type="Proteomes" id="UP000814140">
    <property type="component" value="Unassembled WGS sequence"/>
</dbReference>
<evidence type="ECO:0000313" key="1">
    <source>
        <dbReference type="EMBL" id="KAI0063746.1"/>
    </source>
</evidence>
<sequence>MLCGPPHPRRPGRSLARYTALSVVSLLLDHPQALVIPGSSSNARTCPSGGVRGTPLRLSPMQRRRENMYLLHGKADAFVVRTLYVAFVVAAPRPTLCFQSHKSELHRGWRTTNVYLYSRDYSAVPRQSLKNLPFQSIFE</sequence>
<comment type="caution">
    <text evidence="1">The sequence shown here is derived from an EMBL/GenBank/DDBJ whole genome shotgun (WGS) entry which is preliminary data.</text>
</comment>
<protein>
    <submittedName>
        <fullName evidence="1">Uncharacterized protein</fullName>
    </submittedName>
</protein>
<evidence type="ECO:0000313" key="2">
    <source>
        <dbReference type="Proteomes" id="UP000814140"/>
    </source>
</evidence>
<dbReference type="EMBL" id="MU277201">
    <property type="protein sequence ID" value="KAI0063746.1"/>
    <property type="molecule type" value="Genomic_DNA"/>
</dbReference>
<reference evidence="1" key="2">
    <citation type="journal article" date="2022" name="New Phytol.">
        <title>Evolutionary transition to the ectomycorrhizal habit in the genomes of a hyperdiverse lineage of mushroom-forming fungi.</title>
        <authorList>
            <person name="Looney B."/>
            <person name="Miyauchi S."/>
            <person name="Morin E."/>
            <person name="Drula E."/>
            <person name="Courty P.E."/>
            <person name="Kohler A."/>
            <person name="Kuo A."/>
            <person name="LaButti K."/>
            <person name="Pangilinan J."/>
            <person name="Lipzen A."/>
            <person name="Riley R."/>
            <person name="Andreopoulos W."/>
            <person name="He G."/>
            <person name="Johnson J."/>
            <person name="Nolan M."/>
            <person name="Tritt A."/>
            <person name="Barry K.W."/>
            <person name="Grigoriev I.V."/>
            <person name="Nagy L.G."/>
            <person name="Hibbett D."/>
            <person name="Henrissat B."/>
            <person name="Matheny P.B."/>
            <person name="Labbe J."/>
            <person name="Martin F.M."/>
        </authorList>
    </citation>
    <scope>NUCLEOTIDE SEQUENCE</scope>
    <source>
        <strain evidence="1">HHB10654</strain>
    </source>
</reference>